<dbReference type="InterPro" id="IPR036390">
    <property type="entry name" value="WH_DNA-bd_sf"/>
</dbReference>
<dbReference type="PROSITE" id="PS50104">
    <property type="entry name" value="TIR"/>
    <property type="match status" value="1"/>
</dbReference>
<dbReference type="InterPro" id="IPR035897">
    <property type="entry name" value="Toll_tir_struct_dom_sf"/>
</dbReference>
<dbReference type="InterPro" id="IPR001611">
    <property type="entry name" value="Leu-rich_rpt"/>
</dbReference>
<dbReference type="GO" id="GO:0007165">
    <property type="term" value="P:signal transduction"/>
    <property type="evidence" value="ECO:0007669"/>
    <property type="project" value="InterPro"/>
</dbReference>
<dbReference type="Pfam" id="PF23598">
    <property type="entry name" value="LRR_14"/>
    <property type="match status" value="2"/>
</dbReference>
<dbReference type="InterPro" id="IPR000157">
    <property type="entry name" value="TIR_dom"/>
</dbReference>
<feature type="domain" description="TIR" evidence="4">
    <location>
        <begin position="26"/>
        <end position="187"/>
    </location>
</feature>
<evidence type="ECO:0000256" key="3">
    <source>
        <dbReference type="ARBA" id="ARBA00022821"/>
    </source>
</evidence>
<dbReference type="SMART" id="SM00369">
    <property type="entry name" value="LRR_TYP"/>
    <property type="match status" value="12"/>
</dbReference>
<dbReference type="InterPro" id="IPR058192">
    <property type="entry name" value="WHD_ROQ1-like"/>
</dbReference>
<proteinExistence type="predicted"/>
<dbReference type="SUPFAM" id="SSF46785">
    <property type="entry name" value="Winged helix' DNA-binding domain"/>
    <property type="match status" value="1"/>
</dbReference>
<keyword evidence="2" id="KW-0677">Repeat</keyword>
<dbReference type="InterPro" id="IPR002182">
    <property type="entry name" value="NB-ARC"/>
</dbReference>
<dbReference type="GO" id="GO:0051707">
    <property type="term" value="P:response to other organism"/>
    <property type="evidence" value="ECO:0007669"/>
    <property type="project" value="UniProtKB-ARBA"/>
</dbReference>
<evidence type="ECO:0000256" key="2">
    <source>
        <dbReference type="ARBA" id="ARBA00022737"/>
    </source>
</evidence>
<dbReference type="PANTHER" id="PTHR11017">
    <property type="entry name" value="LEUCINE-RICH REPEAT-CONTAINING PROTEIN"/>
    <property type="match status" value="1"/>
</dbReference>
<gene>
    <name evidence="5" type="ORF">KC19_3G111900</name>
</gene>
<dbReference type="PRINTS" id="PR00364">
    <property type="entry name" value="DISEASERSIST"/>
</dbReference>
<dbReference type="Gene3D" id="3.80.10.10">
    <property type="entry name" value="Ribonuclease Inhibitor"/>
    <property type="match status" value="3"/>
</dbReference>
<dbReference type="SUPFAM" id="SSF52540">
    <property type="entry name" value="P-loop containing nucleoside triphosphate hydrolases"/>
    <property type="match status" value="1"/>
</dbReference>
<dbReference type="InterPro" id="IPR042197">
    <property type="entry name" value="Apaf_helical"/>
</dbReference>
<dbReference type="GO" id="GO:0043531">
    <property type="term" value="F:ADP binding"/>
    <property type="evidence" value="ECO:0007669"/>
    <property type="project" value="InterPro"/>
</dbReference>
<evidence type="ECO:0000259" key="4">
    <source>
        <dbReference type="PROSITE" id="PS50104"/>
    </source>
</evidence>
<evidence type="ECO:0000256" key="1">
    <source>
        <dbReference type="ARBA" id="ARBA00022614"/>
    </source>
</evidence>
<sequence length="1065" mass="120724">MESDVWSPRRLHLGEDMDNSNTDKYAKYDVFISHRGPDTKTGFVSFLHKDLVAAGLRPFLDCKSIDVGDDCWENIEHAIKKTPIAVVVFSERFTQSEWCLRELHLILHTPSVQMLPVFYNLRPSEVRFPESGQLKDGFEKLSSRYEKDVIAEWRADLVQASNVMGWEHSRAHPRLEGDIIREIVEKVFELANKPLPLDIGEHAIGVEKIAQEIIEKLHGDGRILMLGLWGMGGIGKSTLARTLYNRMKKSYVANCYIEDVTEKVAQGGVVKVQNCILKDLCKNESIEIEDKSKGKVILEERLCEKKILLVLDDVCDNDEMYYWISSKMLRRGSMCIVTSRNRRIFEKAYSFDMNHEVYIHDVQGLSSINSQRVFTSYAFGGEKKMKQGFEKLVVNVSEACRGVPLVLKVCGALLKDEEDVDIWNDVLKKLNCGTIMDEDKIFKCLRISYDILQQDHQEMFLDIACALLGQSKDLAIRLWKSHGWSGPLGVRSLVEKALVTLDKRGCFGMHDHLRDMGREIVKKERIHNGVIRRLWMPESLILLKRDKQLPQSLETLIIYDNYMSYGNHRSLLDLDVSFMRNLRIFRCGHNINVPSSFPENMGWFGRLPQHISDVGNCTLPIVPQNNKLVIMNLEDFYAESLGESICNATNLEVLNLKCIWTPLALWHLPDSFGGLENLQDLDLSASVIQILPESFGKLSKLKVLKLPIDLISLPHSFGGLVNLRQLNLANFEIQSLPESFGELRSLEVLNLSNCDKLIMLPQSFGRLRNLRNLTLKGSYGLQSLPNSFGELINLEVLDLPWNLLSLPQSFGGLVKLRHLDLEKFWIQSLPESFGKLSSMEVLNLSNCDKLVMLPHSFGGMRNLRDLTLRGTGIQNLPESFGELINLEVLDLPRSLLSLPHSFGGLVKLRHLDLEYSAIQSLPESFGEMSSLEVLIMSNCNKLTVLPHSFGGLRNLRDLTLRGSGIQSLPESFGELSTLEVLNLSYCAKLIILPDSFGGLSNLRDLTLKRSRIQRLPESFGELSNLEVLNLCYCDHLVMLPASLCSLTNLWQLEIRGSGIQILGRF</sequence>
<name>A0A8T0IJQ0_CERPU</name>
<accession>A0A8T0IJQ0</accession>
<dbReference type="EMBL" id="CM026423">
    <property type="protein sequence ID" value="KAG0583131.1"/>
    <property type="molecule type" value="Genomic_DNA"/>
</dbReference>
<dbReference type="Gene3D" id="3.40.50.300">
    <property type="entry name" value="P-loop containing nucleotide triphosphate hydrolases"/>
    <property type="match status" value="1"/>
</dbReference>
<reference evidence="5" key="1">
    <citation type="submission" date="2020-06" db="EMBL/GenBank/DDBJ databases">
        <title>WGS assembly of Ceratodon purpureus strain R40.</title>
        <authorList>
            <person name="Carey S.B."/>
            <person name="Jenkins J."/>
            <person name="Shu S."/>
            <person name="Lovell J.T."/>
            <person name="Sreedasyam A."/>
            <person name="Maumus F."/>
            <person name="Tiley G.P."/>
            <person name="Fernandez-Pozo N."/>
            <person name="Barry K."/>
            <person name="Chen C."/>
            <person name="Wang M."/>
            <person name="Lipzen A."/>
            <person name="Daum C."/>
            <person name="Saski C.A."/>
            <person name="Payton A.C."/>
            <person name="Mcbreen J.C."/>
            <person name="Conrad R.E."/>
            <person name="Kollar L.M."/>
            <person name="Olsson S."/>
            <person name="Huttunen S."/>
            <person name="Landis J.B."/>
            <person name="Wickett N.J."/>
            <person name="Johnson M.G."/>
            <person name="Rensing S.A."/>
            <person name="Grimwood J."/>
            <person name="Schmutz J."/>
            <person name="Mcdaniel S.F."/>
        </authorList>
    </citation>
    <scope>NUCLEOTIDE SEQUENCE</scope>
    <source>
        <strain evidence="5">R40</strain>
    </source>
</reference>
<dbReference type="Gene3D" id="3.40.50.10140">
    <property type="entry name" value="Toll/interleukin-1 receptor homology (TIR) domain"/>
    <property type="match status" value="1"/>
</dbReference>
<dbReference type="Pfam" id="PF23282">
    <property type="entry name" value="WHD_ROQ1"/>
    <property type="match status" value="1"/>
</dbReference>
<evidence type="ECO:0000313" key="6">
    <source>
        <dbReference type="Proteomes" id="UP000822688"/>
    </source>
</evidence>
<keyword evidence="1" id="KW-0433">Leucine-rich repeat</keyword>
<protein>
    <recommendedName>
        <fullName evidence="4">TIR domain-containing protein</fullName>
    </recommendedName>
</protein>
<dbReference type="Pfam" id="PF01582">
    <property type="entry name" value="TIR"/>
    <property type="match status" value="1"/>
</dbReference>
<keyword evidence="3" id="KW-0611">Plant defense</keyword>
<dbReference type="InterPro" id="IPR003591">
    <property type="entry name" value="Leu-rich_rpt_typical-subtyp"/>
</dbReference>
<comment type="caution">
    <text evidence="5">The sequence shown here is derived from an EMBL/GenBank/DDBJ whole genome shotgun (WGS) entry which is preliminary data.</text>
</comment>
<dbReference type="Pfam" id="PF13855">
    <property type="entry name" value="LRR_8"/>
    <property type="match status" value="1"/>
</dbReference>
<dbReference type="Gene3D" id="1.10.8.430">
    <property type="entry name" value="Helical domain of apoptotic protease-activating factors"/>
    <property type="match status" value="1"/>
</dbReference>
<dbReference type="AlphaFoldDB" id="A0A8T0IJQ0"/>
<dbReference type="InterPro" id="IPR032675">
    <property type="entry name" value="LRR_dom_sf"/>
</dbReference>
<evidence type="ECO:0000313" key="5">
    <source>
        <dbReference type="EMBL" id="KAG0583131.1"/>
    </source>
</evidence>
<dbReference type="InterPro" id="IPR027417">
    <property type="entry name" value="P-loop_NTPase"/>
</dbReference>
<dbReference type="InterPro" id="IPR044974">
    <property type="entry name" value="Disease_R_plants"/>
</dbReference>
<dbReference type="GO" id="GO:0006952">
    <property type="term" value="P:defense response"/>
    <property type="evidence" value="ECO:0007669"/>
    <property type="project" value="UniProtKB-KW"/>
</dbReference>
<dbReference type="SMART" id="SM00255">
    <property type="entry name" value="TIR"/>
    <property type="match status" value="1"/>
</dbReference>
<organism evidence="5 6">
    <name type="scientific">Ceratodon purpureus</name>
    <name type="common">Fire moss</name>
    <name type="synonym">Dicranum purpureum</name>
    <dbReference type="NCBI Taxonomy" id="3225"/>
    <lineage>
        <taxon>Eukaryota</taxon>
        <taxon>Viridiplantae</taxon>
        <taxon>Streptophyta</taxon>
        <taxon>Embryophyta</taxon>
        <taxon>Bryophyta</taxon>
        <taxon>Bryophytina</taxon>
        <taxon>Bryopsida</taxon>
        <taxon>Dicranidae</taxon>
        <taxon>Pseudoditrichales</taxon>
        <taxon>Ditrichaceae</taxon>
        <taxon>Ceratodon</taxon>
    </lineage>
</organism>
<dbReference type="Pfam" id="PF00931">
    <property type="entry name" value="NB-ARC"/>
    <property type="match status" value="1"/>
</dbReference>
<dbReference type="InterPro" id="IPR055414">
    <property type="entry name" value="LRR_R13L4/SHOC2-like"/>
</dbReference>
<dbReference type="PANTHER" id="PTHR11017:SF385">
    <property type="entry name" value="DISEASE RESISTANCE PROTEIN (TIR-NBS-LRR CLASS)-RELATED"/>
    <property type="match status" value="1"/>
</dbReference>
<keyword evidence="6" id="KW-1185">Reference proteome</keyword>
<dbReference type="Proteomes" id="UP000822688">
    <property type="component" value="Chromosome 3"/>
</dbReference>
<dbReference type="SUPFAM" id="SSF52200">
    <property type="entry name" value="Toll/Interleukin receptor TIR domain"/>
    <property type="match status" value="1"/>
</dbReference>
<dbReference type="SUPFAM" id="SSF52058">
    <property type="entry name" value="L domain-like"/>
    <property type="match status" value="2"/>
</dbReference>